<sequence length="39" mass="4298">MPENGRSAPMVLLKTLQSQGFARNRGTRPLKTMVPELAT</sequence>
<name>A0A8E0NAC4_9CAUL</name>
<dbReference type="AlphaFoldDB" id="A0A8E0NAC4"/>
<proteinExistence type="predicted"/>
<evidence type="ECO:0000313" key="2">
    <source>
        <dbReference type="EMBL" id="GAD58171.1"/>
    </source>
</evidence>
<comment type="caution">
    <text evidence="2">The sequence shown here is derived from an EMBL/GenBank/DDBJ whole genome shotgun (WGS) entry which is preliminary data.</text>
</comment>
<gene>
    <name evidence="2" type="ORF">MBEBAB_0421</name>
</gene>
<organism evidence="2 3">
    <name type="scientific">Brevundimonas abyssalis TAR-001</name>
    <dbReference type="NCBI Taxonomy" id="1391729"/>
    <lineage>
        <taxon>Bacteria</taxon>
        <taxon>Pseudomonadati</taxon>
        <taxon>Pseudomonadota</taxon>
        <taxon>Alphaproteobacteria</taxon>
        <taxon>Caulobacterales</taxon>
        <taxon>Caulobacteraceae</taxon>
        <taxon>Brevundimonas</taxon>
    </lineage>
</organism>
<dbReference type="EMBL" id="BATC01000004">
    <property type="protein sequence ID" value="GAD58171.1"/>
    <property type="molecule type" value="Genomic_DNA"/>
</dbReference>
<dbReference type="Proteomes" id="UP000016569">
    <property type="component" value="Unassembled WGS sequence"/>
</dbReference>
<evidence type="ECO:0000256" key="1">
    <source>
        <dbReference type="SAM" id="MobiDB-lite"/>
    </source>
</evidence>
<evidence type="ECO:0000313" key="3">
    <source>
        <dbReference type="Proteomes" id="UP000016569"/>
    </source>
</evidence>
<accession>A0A8E0NAC4</accession>
<reference evidence="3" key="1">
    <citation type="journal article" date="2013" name="Genome Announc.">
        <title>Draft Genome Sequence of the Dimorphic Prosthecate Bacterium Brevundimonas abyssalis TAR-001T.</title>
        <authorList>
            <person name="Tsubouchi T."/>
            <person name="Nishi S."/>
            <person name="Usui K."/>
            <person name="Shimane Y."/>
            <person name="Takaki Y."/>
            <person name="Maruyama T."/>
            <person name="Hatada Y."/>
        </authorList>
    </citation>
    <scope>NUCLEOTIDE SEQUENCE [LARGE SCALE GENOMIC DNA]</scope>
    <source>
        <strain evidence="3">TAR-001</strain>
    </source>
</reference>
<protein>
    <submittedName>
        <fullName evidence="2">Uncharacterized protein</fullName>
    </submittedName>
</protein>
<keyword evidence="3" id="KW-1185">Reference proteome</keyword>
<feature type="region of interest" description="Disordered" evidence="1">
    <location>
        <begin position="18"/>
        <end position="39"/>
    </location>
</feature>